<evidence type="ECO:0008006" key="4">
    <source>
        <dbReference type="Google" id="ProtNLM"/>
    </source>
</evidence>
<feature type="compositionally biased region" description="Acidic residues" evidence="1">
    <location>
        <begin position="432"/>
        <end position="447"/>
    </location>
</feature>
<dbReference type="CTD" id="9823858"/>
<dbReference type="EMBL" id="WUAV01000006">
    <property type="protein sequence ID" value="KAF1748021.1"/>
    <property type="molecule type" value="Genomic_DNA"/>
</dbReference>
<evidence type="ECO:0000313" key="3">
    <source>
        <dbReference type="Proteomes" id="UP000483820"/>
    </source>
</evidence>
<comment type="caution">
    <text evidence="2">The sequence shown here is derived from an EMBL/GenBank/DDBJ whole genome shotgun (WGS) entry which is preliminary data.</text>
</comment>
<reference evidence="2 3" key="1">
    <citation type="submission" date="2019-12" db="EMBL/GenBank/DDBJ databases">
        <title>Chromosome-level assembly of the Caenorhabditis remanei genome.</title>
        <authorList>
            <person name="Teterina A.A."/>
            <person name="Willis J.H."/>
            <person name="Phillips P.C."/>
        </authorList>
    </citation>
    <scope>NUCLEOTIDE SEQUENCE [LARGE SCALE GENOMIC DNA]</scope>
    <source>
        <strain evidence="2 3">PX506</strain>
        <tissue evidence="2">Whole organism</tissue>
    </source>
</reference>
<proteinExistence type="predicted"/>
<protein>
    <recommendedName>
        <fullName evidence="4">Homeobox domain-containing protein</fullName>
    </recommendedName>
</protein>
<dbReference type="AlphaFoldDB" id="A0A6A5FZW0"/>
<dbReference type="GeneID" id="9823858"/>
<feature type="region of interest" description="Disordered" evidence="1">
    <location>
        <begin position="429"/>
        <end position="467"/>
    </location>
</feature>
<organism evidence="2 3">
    <name type="scientific">Caenorhabditis remanei</name>
    <name type="common">Caenorhabditis vulgaris</name>
    <dbReference type="NCBI Taxonomy" id="31234"/>
    <lineage>
        <taxon>Eukaryota</taxon>
        <taxon>Metazoa</taxon>
        <taxon>Ecdysozoa</taxon>
        <taxon>Nematoda</taxon>
        <taxon>Chromadorea</taxon>
        <taxon>Rhabditida</taxon>
        <taxon>Rhabditina</taxon>
        <taxon>Rhabditomorpha</taxon>
        <taxon>Rhabditoidea</taxon>
        <taxon>Rhabditidae</taxon>
        <taxon>Peloderinae</taxon>
        <taxon>Caenorhabditis</taxon>
    </lineage>
</organism>
<feature type="region of interest" description="Disordered" evidence="1">
    <location>
        <begin position="95"/>
        <end position="128"/>
    </location>
</feature>
<feature type="compositionally biased region" description="Basic and acidic residues" evidence="1">
    <location>
        <begin position="95"/>
        <end position="105"/>
    </location>
</feature>
<name>A0A6A5FZW0_CAERE</name>
<dbReference type="Proteomes" id="UP000483820">
    <property type="component" value="Chromosome X"/>
</dbReference>
<dbReference type="KEGG" id="crq:GCK72_024488"/>
<feature type="compositionally biased region" description="Basic and acidic residues" evidence="1">
    <location>
        <begin position="114"/>
        <end position="128"/>
    </location>
</feature>
<sequence>MDIDDRKAEELLQLVYFLLTKNTTGPYLYKADLKGLAAKTNKSVIDIRLWFIAKRDSDPKRKEYRYKTVSDEINNQVTRCIELAIKSHETAQLKDTKQTTIREDSNGINNQVSPEERTCEPKPKRSRLEKPEEIKLNAEKTLKFLYYNLLWSEKGPYLYDACIKKLGKRIGRTEEEIKNWFTEKLDSQKNSLVQIPDPIDGVSKDKVLSKIVKEATLDEKSIQNPKPFQLPDIMYYQETARDKSNWAKFNKNDTGKVTVLDYIHTELRKVHKDPCISLGVIGILSEKINVSAPSIMEWFEAKEKGICSGIPVENIRMSEALFEQIHSIYPTPFPSKKNGSEVISENVAALKPSNNDAGSLKPTSKKVASEEGTSEPEPKRPCLQKSGQFIPRFYTYAEKFREIMRSPTSGRIRGGGHYRMSDHNIMFWTADNTDDEEDRESSSEDDCEAKTDYDGNGEASKSSVPSK</sequence>
<evidence type="ECO:0000256" key="1">
    <source>
        <dbReference type="SAM" id="MobiDB-lite"/>
    </source>
</evidence>
<dbReference type="RefSeq" id="XP_053579481.1">
    <property type="nucleotide sequence ID" value="XM_053735915.1"/>
</dbReference>
<gene>
    <name evidence="2" type="ORF">GCK72_024488</name>
</gene>
<evidence type="ECO:0000313" key="2">
    <source>
        <dbReference type="EMBL" id="KAF1748021.1"/>
    </source>
</evidence>
<feature type="region of interest" description="Disordered" evidence="1">
    <location>
        <begin position="349"/>
        <end position="384"/>
    </location>
</feature>
<accession>A0A6A5FZW0</accession>